<gene>
    <name evidence="8" type="ORF">IQ63_04750</name>
</gene>
<dbReference type="PROSITE" id="PS51257">
    <property type="entry name" value="PROKAR_LIPOPROTEIN"/>
    <property type="match status" value="1"/>
</dbReference>
<dbReference type="PANTHER" id="PTHR43649">
    <property type="entry name" value="ARABINOSE-BINDING PROTEIN-RELATED"/>
    <property type="match status" value="1"/>
</dbReference>
<comment type="similarity">
    <text evidence="2">Belongs to the bacterial solute-binding protein 1 family.</text>
</comment>
<comment type="function">
    <text evidence="5">Part of a binding-protein-dependent transport system for a sugar.</text>
</comment>
<dbReference type="RefSeq" id="WP_050369528.1">
    <property type="nucleotide sequence ID" value="NZ_KQ257803.1"/>
</dbReference>
<evidence type="ECO:0000256" key="5">
    <source>
        <dbReference type="ARBA" id="ARBA00049629"/>
    </source>
</evidence>
<evidence type="ECO:0000313" key="8">
    <source>
        <dbReference type="EMBL" id="KND39147.1"/>
    </source>
</evidence>
<evidence type="ECO:0000256" key="7">
    <source>
        <dbReference type="SAM" id="SignalP"/>
    </source>
</evidence>
<dbReference type="PANTHER" id="PTHR43649:SF28">
    <property type="entry name" value="BINDING PROTEIN COMPONENT OF ABC SUGAR TRANSPORTER-RELATED"/>
    <property type="match status" value="1"/>
</dbReference>
<protein>
    <recommendedName>
        <fullName evidence="6">Probable sugar-binding periplasmic protein</fullName>
    </recommendedName>
</protein>
<feature type="chain" id="PRO_5038937874" description="Probable sugar-binding periplasmic protein" evidence="7">
    <location>
        <begin position="28"/>
        <end position="433"/>
    </location>
</feature>
<evidence type="ECO:0000256" key="1">
    <source>
        <dbReference type="ARBA" id="ARBA00004196"/>
    </source>
</evidence>
<comment type="subcellular location">
    <subcellularLocation>
        <location evidence="1">Cell envelope</location>
    </subcellularLocation>
</comment>
<dbReference type="EMBL" id="JPPY01000030">
    <property type="protein sequence ID" value="KND39147.1"/>
    <property type="molecule type" value="Genomic_DNA"/>
</dbReference>
<dbReference type="PATRIC" id="fig|42234.21.peg.981"/>
<dbReference type="Gene3D" id="3.40.190.10">
    <property type="entry name" value="Periplasmic binding protein-like II"/>
    <property type="match status" value="2"/>
</dbReference>
<dbReference type="SUPFAM" id="SSF53850">
    <property type="entry name" value="Periplasmic binding protein-like II"/>
    <property type="match status" value="1"/>
</dbReference>
<dbReference type="PROSITE" id="PS51318">
    <property type="entry name" value="TAT"/>
    <property type="match status" value="1"/>
</dbReference>
<evidence type="ECO:0000256" key="3">
    <source>
        <dbReference type="ARBA" id="ARBA00022448"/>
    </source>
</evidence>
<evidence type="ECO:0000256" key="2">
    <source>
        <dbReference type="ARBA" id="ARBA00008520"/>
    </source>
</evidence>
<keyword evidence="4 7" id="KW-0732">Signal</keyword>
<name>A0A0L0KLR3_9ACTN</name>
<dbReference type="Pfam" id="PF01547">
    <property type="entry name" value="SBP_bac_1"/>
    <property type="match status" value="1"/>
</dbReference>
<dbReference type="Proteomes" id="UP000037151">
    <property type="component" value="Unassembled WGS sequence"/>
</dbReference>
<organism evidence="8 9">
    <name type="scientific">Streptomyces acidiscabies</name>
    <dbReference type="NCBI Taxonomy" id="42234"/>
    <lineage>
        <taxon>Bacteria</taxon>
        <taxon>Bacillati</taxon>
        <taxon>Actinomycetota</taxon>
        <taxon>Actinomycetes</taxon>
        <taxon>Kitasatosporales</taxon>
        <taxon>Streptomycetaceae</taxon>
        <taxon>Streptomyces</taxon>
    </lineage>
</organism>
<keyword evidence="3" id="KW-0813">Transport</keyword>
<evidence type="ECO:0000256" key="6">
    <source>
        <dbReference type="ARBA" id="ARBA00049753"/>
    </source>
</evidence>
<proteinExistence type="inferred from homology"/>
<dbReference type="InterPro" id="IPR006311">
    <property type="entry name" value="TAT_signal"/>
</dbReference>
<feature type="signal peptide" evidence="7">
    <location>
        <begin position="1"/>
        <end position="27"/>
    </location>
</feature>
<evidence type="ECO:0000313" key="9">
    <source>
        <dbReference type="Proteomes" id="UP000037151"/>
    </source>
</evidence>
<dbReference type="OrthoDB" id="8663148at2"/>
<evidence type="ECO:0000256" key="4">
    <source>
        <dbReference type="ARBA" id="ARBA00022729"/>
    </source>
</evidence>
<dbReference type="InterPro" id="IPR050490">
    <property type="entry name" value="Bact_solute-bd_prot1"/>
</dbReference>
<dbReference type="InterPro" id="IPR006059">
    <property type="entry name" value="SBP"/>
</dbReference>
<dbReference type="GO" id="GO:0030313">
    <property type="term" value="C:cell envelope"/>
    <property type="evidence" value="ECO:0007669"/>
    <property type="project" value="UniProtKB-SubCell"/>
</dbReference>
<comment type="caution">
    <text evidence="8">The sequence shown here is derived from an EMBL/GenBank/DDBJ whole genome shotgun (WGS) entry which is preliminary data.</text>
</comment>
<reference evidence="9" key="1">
    <citation type="submission" date="2014-07" db="EMBL/GenBank/DDBJ databases">
        <title>Genome sequencing of plant-pathogenic Streptomyces species.</title>
        <authorList>
            <person name="Harrison J."/>
            <person name="Sapp M."/>
            <person name="Thwaites R."/>
            <person name="Studholme D.J."/>
        </authorList>
    </citation>
    <scope>NUCLEOTIDE SEQUENCE [LARGE SCALE GENOMIC DNA]</scope>
    <source>
        <strain evidence="9">NCPPB 4445</strain>
    </source>
</reference>
<accession>A0A0L0KLR3</accession>
<dbReference type="AlphaFoldDB" id="A0A0L0KLR3"/>
<sequence length="433" mass="45609">MSSTLDRRAALRLFAASGLGLGLAACAGPGGGGTSSASSNSPSALATSGAVKGTVSFAHWRAEDKAVIAELVKAFVKKYPDANVEQDISPSADYQSTALRRIQGSKTGDLFTAFRGAQFQQIVKAGVYAPLTGTDVVGKYQASLITPGAQAGQQYGLPYQLVFNMPLANTDALDKTGHTSAPKDWNGFLQLLDDLKAKGYTPIAWPGGDTANAGQLLNTMVMNNAPSDDMFTKIESGAYKVTDDWFLKTLEQYAQLTPYFQARATGSTTDAVTQLFASGKAGLLATGSFQMAGVRALGAKFPFDLVAPITTTTGQAKYEGVFNATFVLGVNSASKVQPAAYAFLEFLSDPVNAAVYANGTGQHVTVKDVAYTNADLKAVSPWLTRKTLLAPRFQFLDLDIRSAVENAAVAVVGGKKPAQAAEEAQRVIDQKRA</sequence>